<dbReference type="Pfam" id="PF13583">
    <property type="entry name" value="Reprolysin_4"/>
    <property type="match status" value="1"/>
</dbReference>
<dbReference type="SUPFAM" id="SSF55486">
    <property type="entry name" value="Metalloproteases ('zincins'), catalytic domain"/>
    <property type="match status" value="1"/>
</dbReference>
<dbReference type="InterPro" id="IPR045474">
    <property type="entry name" value="GEVED"/>
</dbReference>
<dbReference type="Gene3D" id="2.60.40.10">
    <property type="entry name" value="Immunoglobulins"/>
    <property type="match status" value="1"/>
</dbReference>
<dbReference type="InterPro" id="IPR026444">
    <property type="entry name" value="Secre_tail"/>
</dbReference>
<dbReference type="InterPro" id="IPR024079">
    <property type="entry name" value="MetalloPept_cat_dom_sf"/>
</dbReference>
<dbReference type="InterPro" id="IPR036116">
    <property type="entry name" value="FN3_sf"/>
</dbReference>
<dbReference type="RefSeq" id="WP_111539929.1">
    <property type="nucleotide sequence ID" value="NZ_QKYV01000001.1"/>
</dbReference>
<dbReference type="Pfam" id="PF20009">
    <property type="entry name" value="GEVED"/>
    <property type="match status" value="1"/>
</dbReference>
<dbReference type="AlphaFoldDB" id="A0A2W7IDW0"/>
<comment type="caution">
    <text evidence="4">The sequence shown here is derived from an EMBL/GenBank/DDBJ whole genome shotgun (WGS) entry which is preliminary data.</text>
</comment>
<feature type="domain" description="GEVED" evidence="3">
    <location>
        <begin position="924"/>
        <end position="1001"/>
    </location>
</feature>
<feature type="domain" description="Secretion system C-terminal sorting" evidence="2">
    <location>
        <begin position="1018"/>
        <end position="1093"/>
    </location>
</feature>
<evidence type="ECO:0000256" key="1">
    <source>
        <dbReference type="ARBA" id="ARBA00022729"/>
    </source>
</evidence>
<dbReference type="EMBL" id="QKYV01000001">
    <property type="protein sequence ID" value="PZW44268.1"/>
    <property type="molecule type" value="Genomic_DNA"/>
</dbReference>
<evidence type="ECO:0000259" key="2">
    <source>
        <dbReference type="Pfam" id="PF18962"/>
    </source>
</evidence>
<dbReference type="Proteomes" id="UP000249542">
    <property type="component" value="Unassembled WGS sequence"/>
</dbReference>
<sequence>MNTNLRHVLGLVLFFLAFSVSGQDNYWTKTSKKALSNLEKTKRSSNPTSYHLFHLDLNAFKNIVEQAPKKGTFTGQSPVVVEFPMETGKLEKFRVTSSSIMEDELQAKFPNIKTYKAVGIDDPTATMRFSVTQFGLHTMSLSGVRSATYIDPYTTNTENYIIYNRKDLTKGSSSFECLTEQGIDLPSLNGSSSRVLNVDDSVHRTYRLAQSCNAEYGNIFANPGTEVEDIQAQMTITINRVNEIYERDLAITLLFVANNDEIIYYGATNSDPWAGEYNNTTQNVIDNIIGDTNYDIGHNFNTSGGGNAGCIGCVCSSGEKGSGYTGRPNPTGDPFDIDYVAHEMGHQFGGYHTMNTCSRSGSGQTEVEPASGSSIMGYAGICPTNVQSNSDAHFNYVNIRDISANIKNGVSSSCDEETIISNQAPIADAGNDYIIPKSTAFVLRGNATDADGSETLTYNWSQNDPEQAPGSGTPQSNWAQGPLYRSIMPNNSPNRYMPNLASVVNGNLTPTWEVTPSVAREMNFSFLVRDNGSGFAEGVGQTDADLMKVTVNGTAGPFLVTSQNNEGVTWNVGENQTITWDVANTNVAPINTSNVNILMSIDGGVNFDITIAENLPNNGSADIVVPSVGTVSNARIMIEAVDNIFYAVNQEVITTQESEFIVTLEESEISICQPEDAIYSFTYNTFLGFDETTTFSVEGLPNELTASFDTASATADGTDVTMTISGTEDVSVGNYPFQIVGTSATIVKTFDAQLDIFGNNIMTPVLLNPIDGDVDVSSTPVLTWETSENVEFYTVQIATDLEFTDIIENSDVYTGNTYAFLSAENETTYYWRILATNNCLSSDFSEIFSFTTISCESCPSSGNINYDTGVTLVTFNTINNSTPSIKSVGYNDFTSISTEIVKNQSYDLSVNVNTDGNYLSRTLVWIDWNQNCSFDDPGEEYNMGTAFGVTNGATSSSPLSILVPETALTGSTTMRVSTRYSQNPTSCADDFDGEVEDYTLNVGTLSTDSNSMTSTFNLWPNPNHGEFTVSLNSTSSQPTKLAVYDVTGRLFYSKDLQTQTKVQENVSLANAQAGVYFVNVSDGNNSITKKIIVQ</sequence>
<dbReference type="NCBIfam" id="TIGR04183">
    <property type="entry name" value="Por_Secre_tail"/>
    <property type="match status" value="1"/>
</dbReference>
<name>A0A2W7IDW0_9FLAO</name>
<dbReference type="Gene3D" id="3.40.390.10">
    <property type="entry name" value="Collagenase (Catalytic Domain)"/>
    <property type="match status" value="1"/>
</dbReference>
<keyword evidence="1" id="KW-0732">Signal</keyword>
<gene>
    <name evidence="4" type="ORF">LX95_00603</name>
</gene>
<proteinExistence type="predicted"/>
<keyword evidence="5" id="KW-1185">Reference proteome</keyword>
<accession>A0A2W7IDW0</accession>
<dbReference type="InterPro" id="IPR013783">
    <property type="entry name" value="Ig-like_fold"/>
</dbReference>
<evidence type="ECO:0000313" key="4">
    <source>
        <dbReference type="EMBL" id="PZW44268.1"/>
    </source>
</evidence>
<organism evidence="4 5">
    <name type="scientific">Mesonia algae</name>
    <dbReference type="NCBI Taxonomy" id="213248"/>
    <lineage>
        <taxon>Bacteria</taxon>
        <taxon>Pseudomonadati</taxon>
        <taxon>Bacteroidota</taxon>
        <taxon>Flavobacteriia</taxon>
        <taxon>Flavobacteriales</taxon>
        <taxon>Flavobacteriaceae</taxon>
        <taxon>Mesonia</taxon>
    </lineage>
</organism>
<dbReference type="Pfam" id="PF18962">
    <property type="entry name" value="Por_Secre_tail"/>
    <property type="match status" value="1"/>
</dbReference>
<reference evidence="4 5" key="1">
    <citation type="submission" date="2018-06" db="EMBL/GenBank/DDBJ databases">
        <title>Genomic Encyclopedia of Archaeal and Bacterial Type Strains, Phase II (KMG-II): from individual species to whole genera.</title>
        <authorList>
            <person name="Goeker M."/>
        </authorList>
    </citation>
    <scope>NUCLEOTIDE SEQUENCE [LARGE SCALE GENOMIC DNA]</scope>
    <source>
        <strain evidence="4 5">DSM 15361</strain>
    </source>
</reference>
<protein>
    <submittedName>
        <fullName evidence="4">Putative secreted protein (Por secretion system target)</fullName>
    </submittedName>
</protein>
<dbReference type="GO" id="GO:0008237">
    <property type="term" value="F:metallopeptidase activity"/>
    <property type="evidence" value="ECO:0007669"/>
    <property type="project" value="InterPro"/>
</dbReference>
<dbReference type="SUPFAM" id="SSF49265">
    <property type="entry name" value="Fibronectin type III"/>
    <property type="match status" value="1"/>
</dbReference>
<evidence type="ECO:0000259" key="3">
    <source>
        <dbReference type="Pfam" id="PF20009"/>
    </source>
</evidence>
<evidence type="ECO:0000313" key="5">
    <source>
        <dbReference type="Proteomes" id="UP000249542"/>
    </source>
</evidence>